<keyword evidence="2" id="KW-1185">Reference proteome</keyword>
<dbReference type="GO" id="GO:0071897">
    <property type="term" value="P:DNA biosynthetic process"/>
    <property type="evidence" value="ECO:0007669"/>
    <property type="project" value="UniProtKB-ARBA"/>
</dbReference>
<dbReference type="EMBL" id="BGPR01000260">
    <property type="protein sequence ID" value="GBM08696.1"/>
    <property type="molecule type" value="Genomic_DNA"/>
</dbReference>
<dbReference type="Gene3D" id="3.10.10.10">
    <property type="entry name" value="HIV Type 1 Reverse Transcriptase, subunit A, domain 1"/>
    <property type="match status" value="1"/>
</dbReference>
<dbReference type="AlphaFoldDB" id="A0A4Y2CXP7"/>
<dbReference type="OrthoDB" id="6500668at2759"/>
<dbReference type="SUPFAM" id="SSF56672">
    <property type="entry name" value="DNA/RNA polymerases"/>
    <property type="match status" value="1"/>
</dbReference>
<evidence type="ECO:0000313" key="1">
    <source>
        <dbReference type="EMBL" id="GBM08696.1"/>
    </source>
</evidence>
<organism evidence="1 2">
    <name type="scientific">Araneus ventricosus</name>
    <name type="common">Orbweaver spider</name>
    <name type="synonym">Epeira ventricosa</name>
    <dbReference type="NCBI Taxonomy" id="182803"/>
    <lineage>
        <taxon>Eukaryota</taxon>
        <taxon>Metazoa</taxon>
        <taxon>Ecdysozoa</taxon>
        <taxon>Arthropoda</taxon>
        <taxon>Chelicerata</taxon>
        <taxon>Arachnida</taxon>
        <taxon>Araneae</taxon>
        <taxon>Araneomorphae</taxon>
        <taxon>Entelegynae</taxon>
        <taxon>Araneoidea</taxon>
        <taxon>Araneidae</taxon>
        <taxon>Araneus</taxon>
    </lineage>
</organism>
<dbReference type="InterPro" id="IPR043502">
    <property type="entry name" value="DNA/RNA_pol_sf"/>
</dbReference>
<dbReference type="Proteomes" id="UP000499080">
    <property type="component" value="Unassembled WGS sequence"/>
</dbReference>
<accession>A0A4Y2CXP7</accession>
<proteinExistence type="predicted"/>
<sequence>MRGTMFFFGKLQKSSDVAAADDVNSSVIRTYGTKHLTLDLGLRRSFPWTFVIADASRPILHADFMERFESLIEIKNRRLIDKLTSLKVNGKTCSCPSIGLTTIVADFPYHILLLEFPNITKPALNCLPVNHSTNYCILTTGPPVCNKPRRLSPEKLKALKTEFKSLLEQGILRPSKNPWASPMGNFSIFLKTRESNPYL</sequence>
<comment type="caution">
    <text evidence="1">The sequence shown here is derived from an EMBL/GenBank/DDBJ whole genome shotgun (WGS) entry which is preliminary data.</text>
</comment>
<evidence type="ECO:0000313" key="2">
    <source>
        <dbReference type="Proteomes" id="UP000499080"/>
    </source>
</evidence>
<protein>
    <submittedName>
        <fullName evidence="1">Uncharacterized protein</fullName>
    </submittedName>
</protein>
<reference evidence="1 2" key="1">
    <citation type="journal article" date="2019" name="Sci. Rep.">
        <title>Orb-weaving spider Araneus ventricosus genome elucidates the spidroin gene catalogue.</title>
        <authorList>
            <person name="Kono N."/>
            <person name="Nakamura H."/>
            <person name="Ohtoshi R."/>
            <person name="Moran D.A.P."/>
            <person name="Shinohara A."/>
            <person name="Yoshida Y."/>
            <person name="Fujiwara M."/>
            <person name="Mori M."/>
            <person name="Tomita M."/>
            <person name="Arakawa K."/>
        </authorList>
    </citation>
    <scope>NUCLEOTIDE SEQUENCE [LARGE SCALE GENOMIC DNA]</scope>
</reference>
<gene>
    <name evidence="1" type="ORF">AVEN_52771_1</name>
</gene>
<name>A0A4Y2CXP7_ARAVE</name>